<gene>
    <name evidence="1" type="ORF">DDZ16_17075</name>
</gene>
<keyword evidence="2" id="KW-1185">Reference proteome</keyword>
<organism evidence="1 2">
    <name type="scientific">Marinilabilia rubra</name>
    <dbReference type="NCBI Taxonomy" id="2162893"/>
    <lineage>
        <taxon>Bacteria</taxon>
        <taxon>Pseudomonadati</taxon>
        <taxon>Bacteroidota</taxon>
        <taxon>Bacteroidia</taxon>
        <taxon>Marinilabiliales</taxon>
        <taxon>Marinilabiliaceae</taxon>
        <taxon>Marinilabilia</taxon>
    </lineage>
</organism>
<dbReference type="SUPFAM" id="SSF56935">
    <property type="entry name" value="Porins"/>
    <property type="match status" value="1"/>
</dbReference>
<proteinExistence type="predicted"/>
<dbReference type="RefSeq" id="WP_109265697.1">
    <property type="nucleotide sequence ID" value="NZ_QEWP01000018.1"/>
</dbReference>
<dbReference type="InterPro" id="IPR008969">
    <property type="entry name" value="CarboxyPept-like_regulatory"/>
</dbReference>
<reference evidence="1 2" key="1">
    <citation type="submission" date="2018-05" db="EMBL/GenBank/DDBJ databases">
        <title>Marinilabilia rubrum sp. nov., isolated from saltern sediment.</title>
        <authorList>
            <person name="Zhang R."/>
        </authorList>
    </citation>
    <scope>NUCLEOTIDE SEQUENCE [LARGE SCALE GENOMIC DNA]</scope>
    <source>
        <strain evidence="1 2">WTE16</strain>
    </source>
</reference>
<accession>A0A2U2B584</accession>
<dbReference type="AlphaFoldDB" id="A0A2U2B584"/>
<dbReference type="Gene3D" id="2.170.130.10">
    <property type="entry name" value="TonB-dependent receptor, plug domain"/>
    <property type="match status" value="1"/>
</dbReference>
<evidence type="ECO:0008006" key="3">
    <source>
        <dbReference type="Google" id="ProtNLM"/>
    </source>
</evidence>
<dbReference type="EMBL" id="QEWP01000018">
    <property type="protein sequence ID" value="PWD98203.1"/>
    <property type="molecule type" value="Genomic_DNA"/>
</dbReference>
<evidence type="ECO:0000313" key="2">
    <source>
        <dbReference type="Proteomes" id="UP000244956"/>
    </source>
</evidence>
<comment type="caution">
    <text evidence="1">The sequence shown here is derived from an EMBL/GenBank/DDBJ whole genome shotgun (WGS) entry which is preliminary data.</text>
</comment>
<dbReference type="Proteomes" id="UP000244956">
    <property type="component" value="Unassembled WGS sequence"/>
</dbReference>
<dbReference type="SUPFAM" id="SSF49464">
    <property type="entry name" value="Carboxypeptidase regulatory domain-like"/>
    <property type="match status" value="1"/>
</dbReference>
<dbReference type="Pfam" id="PF13715">
    <property type="entry name" value="CarbopepD_reg_2"/>
    <property type="match status" value="1"/>
</dbReference>
<sequence length="778" mass="87082">MKRVIIISLLILFFTEILWAQTITQNVNGTVKDEVTREPLPFVNIVVPGTDPLIGTITGEDGTFTLKDVPVGRHNIQVSMVGYYIYQINEVLVTSGHEKPLDIKLSPKTTQLKGVVVKTRKDQPLNSMTTLSSRQFTVEETQRYAGGMDDPARLATSFAGVAAPSVSSNGISVRGNNPDGLLWQVEGVEVPNPNHFANLTVAGGGLLTALSNQVMANSDFYTGAFPAQYGNASSGVFDIKLRDGNSEASQYTFQAGIIGVDLSAEGPLKRGGRSTYLMNYRNSTMALLEPILPDNTGILKYQDLAFKTTLHTSNAGKFSFWGIGALDGQEMEAADSSEWKMDADRDYSDTRLYMFASGLSHQLRLGEKTFLKTTLSATGNGLSHTEDRVGYGLDKFPQSDVDNNLWRATLQSDLDHHFVDGSSLRTGFKYSRLGYHVKIAQSKGEEDQLQMLSEGEGQTGFIQAYVQSKIALASRLTLNMGINAQYFLLNNQVLPEPRFGLKYHLNASHNLAFAFGKHSRIEQLPVYFVEIEGQEPNKKLDLLQSFHYVLAYNWKINDYLRFRAEPYYQFLKNVPVSPDGYVTSLNFEQELFFEEALINAGTGFNVGMDLTLERFIENGFYYLLTTSLFDSKYTAADGIKRNTRYNRNYVVNALAGKEWSVGRNDNNLLSTNIRLNYMGGIRKEPVNKNVSLKQKKIVYGETDGNRAYDEKFDDQPVVSFTISYRRNKPRHSSEWSLKVLNVLGTEEFDTDYYDLNTGTLDTRFTGIVVPNLSYKIIF</sequence>
<dbReference type="Gene3D" id="2.60.40.1120">
    <property type="entry name" value="Carboxypeptidase-like, regulatory domain"/>
    <property type="match status" value="1"/>
</dbReference>
<dbReference type="InterPro" id="IPR037066">
    <property type="entry name" value="Plug_dom_sf"/>
</dbReference>
<name>A0A2U2B584_9BACT</name>
<dbReference type="OrthoDB" id="1096764at2"/>
<protein>
    <recommendedName>
        <fullName evidence="3">TonB-dependent receptor</fullName>
    </recommendedName>
</protein>
<evidence type="ECO:0000313" key="1">
    <source>
        <dbReference type="EMBL" id="PWD98203.1"/>
    </source>
</evidence>